<dbReference type="Proteomes" id="UP001596406">
    <property type="component" value="Unassembled WGS sequence"/>
</dbReference>
<comment type="similarity">
    <text evidence="1">Belongs to the sulfatase family.</text>
</comment>
<evidence type="ECO:0000313" key="5">
    <source>
        <dbReference type="Proteomes" id="UP001596406"/>
    </source>
</evidence>
<reference evidence="4 5" key="1">
    <citation type="journal article" date="2019" name="Int. J. Syst. Evol. Microbiol.">
        <title>The Global Catalogue of Microorganisms (GCM) 10K type strain sequencing project: providing services to taxonomists for standard genome sequencing and annotation.</title>
        <authorList>
            <consortium name="The Broad Institute Genomics Platform"/>
            <consortium name="The Broad Institute Genome Sequencing Center for Infectious Disease"/>
            <person name="Wu L."/>
            <person name="Ma J."/>
        </authorList>
    </citation>
    <scope>NUCLEOTIDE SEQUENCE [LARGE SCALE GENOMIC DNA]</scope>
    <source>
        <strain evidence="4 5">PSRA2</strain>
    </source>
</reference>
<dbReference type="PANTHER" id="PTHR42693">
    <property type="entry name" value="ARYLSULFATASE FAMILY MEMBER"/>
    <property type="match status" value="1"/>
</dbReference>
<dbReference type="AlphaFoldDB" id="A0ABD5UGR0"/>
<gene>
    <name evidence="4" type="ORF">ACFQHK_16225</name>
</gene>
<evidence type="ECO:0000256" key="1">
    <source>
        <dbReference type="ARBA" id="ARBA00008779"/>
    </source>
</evidence>
<dbReference type="Pfam" id="PF00884">
    <property type="entry name" value="Sulfatase"/>
    <property type="match status" value="1"/>
</dbReference>
<dbReference type="PANTHER" id="PTHR42693:SF33">
    <property type="entry name" value="ARYLSULFATASE"/>
    <property type="match status" value="1"/>
</dbReference>
<feature type="domain" description="Sulfatase N-terminal" evidence="3">
    <location>
        <begin position="16"/>
        <end position="313"/>
    </location>
</feature>
<dbReference type="InterPro" id="IPR000917">
    <property type="entry name" value="Sulfatase_N"/>
</dbReference>
<evidence type="ECO:0000259" key="3">
    <source>
        <dbReference type="Pfam" id="PF00884"/>
    </source>
</evidence>
<dbReference type="EMBL" id="JBHSXM010000003">
    <property type="protein sequence ID" value="MFC6838029.1"/>
    <property type="molecule type" value="Genomic_DNA"/>
</dbReference>
<accession>A0ABD5UGR0</accession>
<dbReference type="Gene3D" id="3.40.720.10">
    <property type="entry name" value="Alkaline Phosphatase, subunit A"/>
    <property type="match status" value="2"/>
</dbReference>
<feature type="region of interest" description="Disordered" evidence="2">
    <location>
        <begin position="379"/>
        <end position="413"/>
    </location>
</feature>
<dbReference type="RefSeq" id="WP_304449749.1">
    <property type="nucleotide sequence ID" value="NZ_JARRAH010000003.1"/>
</dbReference>
<comment type="caution">
    <text evidence="4">The sequence shown here is derived from an EMBL/GenBank/DDBJ whole genome shotgun (WGS) entry which is preliminary data.</text>
</comment>
<keyword evidence="5" id="KW-1185">Reference proteome</keyword>
<evidence type="ECO:0000313" key="4">
    <source>
        <dbReference type="EMBL" id="MFC6838029.1"/>
    </source>
</evidence>
<dbReference type="InterPro" id="IPR017850">
    <property type="entry name" value="Alkaline_phosphatase_core_sf"/>
</dbReference>
<proteinExistence type="inferred from homology"/>
<dbReference type="SUPFAM" id="SSF53649">
    <property type="entry name" value="Alkaline phosphatase-like"/>
    <property type="match status" value="1"/>
</dbReference>
<protein>
    <submittedName>
        <fullName evidence="4">Sulfatase</fullName>
    </submittedName>
</protein>
<organism evidence="4 5">
    <name type="scientific">Halomarina ordinaria</name>
    <dbReference type="NCBI Taxonomy" id="3033939"/>
    <lineage>
        <taxon>Archaea</taxon>
        <taxon>Methanobacteriati</taxon>
        <taxon>Methanobacteriota</taxon>
        <taxon>Stenosarchaea group</taxon>
        <taxon>Halobacteria</taxon>
        <taxon>Halobacteriales</taxon>
        <taxon>Natronomonadaceae</taxon>
        <taxon>Halomarina</taxon>
    </lineage>
</organism>
<dbReference type="InterPro" id="IPR050738">
    <property type="entry name" value="Sulfatase"/>
</dbReference>
<feature type="compositionally biased region" description="Basic and acidic residues" evidence="2">
    <location>
        <begin position="404"/>
        <end position="413"/>
    </location>
</feature>
<sequence>MSADAPGTDGEREAPPNLLVVCVDCLREDVLRTDRTVTPFLDDLRERGLACTELYATATTTTPCVASLLTGTYSERNGLRSLRHGELSADVRSLAELLSDAGYHTEAHVTGPLLPETGLDRGFDVYRHRPESASVFGSWGEEARARLADLTDPFAAVVHLWELHEDVEVPDAYDRPRYGATPYARALSALDPQVRSLVDVVPDDTLVAVVGDHGESITHRHNPVRLLVKSLRDALRYYGGVDTRPAVNRLNRALDGFGPDVRDRFVENGHGENVLDATTNVPFVLAGPGVEAATVDAQVRQVDVLPTLLDALDLPVPAVDGEPIRADSEERPAYMRACGASLHGERNWARGVRLGGAKYVEYPNRDWSPEVYDLRADPRELTPVDDPALAARLERELPPPGRPPADETRLDIDDHLRDLGYL</sequence>
<evidence type="ECO:0000256" key="2">
    <source>
        <dbReference type="SAM" id="MobiDB-lite"/>
    </source>
</evidence>
<name>A0ABD5UGR0_9EURY</name>